<comment type="caution">
    <text evidence="2">The sequence shown here is derived from an EMBL/GenBank/DDBJ whole genome shotgun (WGS) entry which is preliminary data.</text>
</comment>
<name>A0ABQ3YRN9_9ACTN</name>
<evidence type="ECO:0000313" key="2">
    <source>
        <dbReference type="EMBL" id="GIE00208.1"/>
    </source>
</evidence>
<dbReference type="SUPFAM" id="SSF50118">
    <property type="entry name" value="Cell growth inhibitor/plasmid maintenance toxic component"/>
    <property type="match status" value="1"/>
</dbReference>
<dbReference type="Pfam" id="PF08940">
    <property type="entry name" value="DUF1918"/>
    <property type="match status" value="1"/>
</dbReference>
<evidence type="ECO:0000313" key="3">
    <source>
        <dbReference type="Proteomes" id="UP000637628"/>
    </source>
</evidence>
<dbReference type="RefSeq" id="WP_203725836.1">
    <property type="nucleotide sequence ID" value="NZ_BAAATX010000002.1"/>
</dbReference>
<keyword evidence="3" id="KW-1185">Reference proteome</keyword>
<dbReference type="Gene3D" id="2.30.30.440">
    <property type="entry name" value="Domain of unknown function DUF1918"/>
    <property type="match status" value="1"/>
</dbReference>
<sequence>MIANVGDRIVVKGTQVGIPARVGVVVSLRHADGTPPYEVRWLEDGHTGLIFPGPETHVEHPAGPE</sequence>
<dbReference type="EMBL" id="BOML01000013">
    <property type="protein sequence ID" value="GIE00208.1"/>
    <property type="molecule type" value="Genomic_DNA"/>
</dbReference>
<dbReference type="InterPro" id="IPR015035">
    <property type="entry name" value="DUF1918"/>
</dbReference>
<feature type="domain" description="DUF1918" evidence="1">
    <location>
        <begin position="1"/>
        <end position="58"/>
    </location>
</feature>
<dbReference type="Proteomes" id="UP000637628">
    <property type="component" value="Unassembled WGS sequence"/>
</dbReference>
<proteinExistence type="predicted"/>
<evidence type="ECO:0000259" key="1">
    <source>
        <dbReference type="Pfam" id="PF08940"/>
    </source>
</evidence>
<reference evidence="2 3" key="1">
    <citation type="submission" date="2021-01" db="EMBL/GenBank/DDBJ databases">
        <title>Whole genome shotgun sequence of Actinoplanes durhamensis NBRC 14914.</title>
        <authorList>
            <person name="Komaki H."/>
            <person name="Tamura T."/>
        </authorList>
    </citation>
    <scope>NUCLEOTIDE SEQUENCE [LARGE SCALE GENOMIC DNA]</scope>
    <source>
        <strain evidence="2 3">NBRC 14914</strain>
    </source>
</reference>
<gene>
    <name evidence="2" type="ORF">Adu01nite_15580</name>
</gene>
<accession>A0ABQ3YRN9</accession>
<protein>
    <recommendedName>
        <fullName evidence="1">DUF1918 domain-containing protein</fullName>
    </recommendedName>
</protein>
<organism evidence="2 3">
    <name type="scientific">Paractinoplanes durhamensis</name>
    <dbReference type="NCBI Taxonomy" id="113563"/>
    <lineage>
        <taxon>Bacteria</taxon>
        <taxon>Bacillati</taxon>
        <taxon>Actinomycetota</taxon>
        <taxon>Actinomycetes</taxon>
        <taxon>Micromonosporales</taxon>
        <taxon>Micromonosporaceae</taxon>
        <taxon>Paractinoplanes</taxon>
    </lineage>
</organism>